<evidence type="ECO:0000256" key="9">
    <source>
        <dbReference type="ARBA" id="ARBA00023136"/>
    </source>
</evidence>
<evidence type="ECO:0000256" key="10">
    <source>
        <dbReference type="RuleBase" id="RU363110"/>
    </source>
</evidence>
<evidence type="ECO:0000313" key="12">
    <source>
        <dbReference type="EMBL" id="CAF0725238.1"/>
    </source>
</evidence>
<dbReference type="Proteomes" id="UP000677228">
    <property type="component" value="Unassembled WGS sequence"/>
</dbReference>
<sequence>MHCLLLIGLLSSAIGLRWMVSRHPYSGQKKGPMFGDFEAQRHWMEITVNMEPNEWYQNSTMNNLSYWGLDYPPLTAYHAYLCGLVSNMLNPSWCKLNESRGHESSEHKLFMRYTVTKKITTLMTLLFCPLLYLIDHGHFQYPL</sequence>
<evidence type="ECO:0000256" key="5">
    <source>
        <dbReference type="ARBA" id="ARBA00022679"/>
    </source>
</evidence>
<keyword evidence="4 10" id="KW-0328">Glycosyltransferase</keyword>
<dbReference type="UniPathway" id="UPA00378"/>
<dbReference type="PANTHER" id="PTHR12413">
    <property type="entry name" value="DOLICHYL GLYCOSYLTRANSFERASE"/>
    <property type="match status" value="1"/>
</dbReference>
<evidence type="ECO:0000313" key="16">
    <source>
        <dbReference type="Proteomes" id="UP000663829"/>
    </source>
</evidence>
<dbReference type="EC" id="2.4.1.-" evidence="10"/>
<dbReference type="GO" id="GO:0042281">
    <property type="term" value="F:dolichyl pyrophosphate Man9GlcNAc2 alpha-1,3-glucosyltransferase activity"/>
    <property type="evidence" value="ECO:0007669"/>
    <property type="project" value="TreeGrafter"/>
</dbReference>
<comment type="caution">
    <text evidence="13">The sequence shown here is derived from an EMBL/GenBank/DDBJ whole genome shotgun (WGS) entry which is preliminary data.</text>
</comment>
<dbReference type="Proteomes" id="UP000681722">
    <property type="component" value="Unassembled WGS sequence"/>
</dbReference>
<reference evidence="13" key="1">
    <citation type="submission" date="2021-02" db="EMBL/GenBank/DDBJ databases">
        <authorList>
            <person name="Nowell W R."/>
        </authorList>
    </citation>
    <scope>NUCLEOTIDE SEQUENCE</scope>
</reference>
<keyword evidence="7 10" id="KW-0256">Endoplasmic reticulum</keyword>
<evidence type="ECO:0000256" key="8">
    <source>
        <dbReference type="ARBA" id="ARBA00022989"/>
    </source>
</evidence>
<keyword evidence="11" id="KW-0732">Signal</keyword>
<keyword evidence="16" id="KW-1185">Reference proteome</keyword>
<proteinExistence type="inferred from homology"/>
<dbReference type="OrthoDB" id="4983at2759"/>
<evidence type="ECO:0000256" key="11">
    <source>
        <dbReference type="SAM" id="SignalP"/>
    </source>
</evidence>
<dbReference type="EMBL" id="CAJNOQ010000456">
    <property type="protein sequence ID" value="CAF0803427.1"/>
    <property type="molecule type" value="Genomic_DNA"/>
</dbReference>
<evidence type="ECO:0000313" key="13">
    <source>
        <dbReference type="EMBL" id="CAF0803427.1"/>
    </source>
</evidence>
<evidence type="ECO:0000256" key="4">
    <source>
        <dbReference type="ARBA" id="ARBA00022676"/>
    </source>
</evidence>
<gene>
    <name evidence="13" type="ORF">GPM918_LOCUS3641</name>
    <name evidence="12" type="ORF">OVA965_LOCUS375</name>
    <name evidence="15" type="ORF">SRO942_LOCUS3641</name>
    <name evidence="14" type="ORF">TMI583_LOCUS375</name>
</gene>
<evidence type="ECO:0000256" key="7">
    <source>
        <dbReference type="ARBA" id="ARBA00022824"/>
    </source>
</evidence>
<dbReference type="EMBL" id="CAJOBC010000456">
    <property type="protein sequence ID" value="CAF3588656.1"/>
    <property type="molecule type" value="Genomic_DNA"/>
</dbReference>
<dbReference type="EMBL" id="CAJNOK010000048">
    <property type="protein sequence ID" value="CAF0725238.1"/>
    <property type="molecule type" value="Genomic_DNA"/>
</dbReference>
<evidence type="ECO:0000256" key="6">
    <source>
        <dbReference type="ARBA" id="ARBA00022692"/>
    </source>
</evidence>
<feature type="chain" id="PRO_5035597907" description="Alpha-1,3-glucosyltransferase" evidence="11">
    <location>
        <begin position="16"/>
        <end position="143"/>
    </location>
</feature>
<evidence type="ECO:0000256" key="3">
    <source>
        <dbReference type="ARBA" id="ARBA00008715"/>
    </source>
</evidence>
<organism evidence="13 16">
    <name type="scientific">Didymodactylos carnosus</name>
    <dbReference type="NCBI Taxonomy" id="1234261"/>
    <lineage>
        <taxon>Eukaryota</taxon>
        <taxon>Metazoa</taxon>
        <taxon>Spiralia</taxon>
        <taxon>Gnathifera</taxon>
        <taxon>Rotifera</taxon>
        <taxon>Eurotatoria</taxon>
        <taxon>Bdelloidea</taxon>
        <taxon>Philodinida</taxon>
        <taxon>Philodinidae</taxon>
        <taxon>Didymodactylos</taxon>
    </lineage>
</organism>
<comment type="pathway">
    <text evidence="2 10">Protein modification; protein glycosylation.</text>
</comment>
<dbReference type="Proteomes" id="UP000682733">
    <property type="component" value="Unassembled WGS sequence"/>
</dbReference>
<evidence type="ECO:0000256" key="2">
    <source>
        <dbReference type="ARBA" id="ARBA00004922"/>
    </source>
</evidence>
<dbReference type="InterPro" id="IPR004856">
    <property type="entry name" value="Glyco_trans_ALG6/ALG8"/>
</dbReference>
<feature type="signal peptide" evidence="11">
    <location>
        <begin position="1"/>
        <end position="15"/>
    </location>
</feature>
<comment type="subcellular location">
    <subcellularLocation>
        <location evidence="1 10">Endoplasmic reticulum membrane</location>
        <topology evidence="1 10">Multi-pass membrane protein</topology>
    </subcellularLocation>
</comment>
<dbReference type="EMBL" id="CAJOBA010000048">
    <property type="protein sequence ID" value="CAF3498413.1"/>
    <property type="molecule type" value="Genomic_DNA"/>
</dbReference>
<dbReference type="Pfam" id="PF03155">
    <property type="entry name" value="Alg6_Alg8"/>
    <property type="match status" value="1"/>
</dbReference>
<evidence type="ECO:0000313" key="14">
    <source>
        <dbReference type="EMBL" id="CAF3498413.1"/>
    </source>
</evidence>
<evidence type="ECO:0000313" key="15">
    <source>
        <dbReference type="EMBL" id="CAF3588656.1"/>
    </source>
</evidence>
<accession>A0A813T0B1</accession>
<dbReference type="Proteomes" id="UP000663829">
    <property type="component" value="Unassembled WGS sequence"/>
</dbReference>
<keyword evidence="5 10" id="KW-0808">Transferase</keyword>
<dbReference type="PANTHER" id="PTHR12413:SF1">
    <property type="entry name" value="DOLICHYL PYROPHOSPHATE MAN9GLCNAC2 ALPHA-1,3-GLUCOSYLTRANSFERASE"/>
    <property type="match status" value="1"/>
</dbReference>
<protein>
    <recommendedName>
        <fullName evidence="10">Alpha-1,3-glucosyltransferase</fullName>
        <ecNumber evidence="10">2.4.1.-</ecNumber>
    </recommendedName>
</protein>
<keyword evidence="8" id="KW-1133">Transmembrane helix</keyword>
<keyword evidence="9" id="KW-0472">Membrane</keyword>
<comment type="similarity">
    <text evidence="3 10">Belongs to the ALG6/ALG8 glucosyltransferase family.</text>
</comment>
<keyword evidence="6" id="KW-0812">Transmembrane</keyword>
<name>A0A813T0B1_9BILA</name>
<dbReference type="GO" id="GO:0005789">
    <property type="term" value="C:endoplasmic reticulum membrane"/>
    <property type="evidence" value="ECO:0007669"/>
    <property type="project" value="UniProtKB-SubCell"/>
</dbReference>
<dbReference type="AlphaFoldDB" id="A0A813T0B1"/>
<evidence type="ECO:0000256" key="1">
    <source>
        <dbReference type="ARBA" id="ARBA00004477"/>
    </source>
</evidence>